<dbReference type="AlphaFoldDB" id="A0A844F1M6"/>
<organism evidence="9 10">
    <name type="scientific">Clostridium scindens (strain JCM 10418 / VPI 12708)</name>
    <dbReference type="NCBI Taxonomy" id="29347"/>
    <lineage>
        <taxon>Bacteria</taxon>
        <taxon>Bacillati</taxon>
        <taxon>Bacillota</taxon>
        <taxon>Clostridia</taxon>
        <taxon>Lachnospirales</taxon>
        <taxon>Lachnospiraceae</taxon>
    </lineage>
</organism>
<dbReference type="InterPro" id="IPR002656">
    <property type="entry name" value="Acyl_transf_3_dom"/>
</dbReference>
<evidence type="ECO:0000256" key="7">
    <source>
        <dbReference type="SAM" id="Phobius"/>
    </source>
</evidence>
<dbReference type="GO" id="GO:0016413">
    <property type="term" value="F:O-acetyltransferase activity"/>
    <property type="evidence" value="ECO:0007669"/>
    <property type="project" value="TreeGrafter"/>
</dbReference>
<feature type="transmembrane region" description="Helical" evidence="7">
    <location>
        <begin position="165"/>
        <end position="183"/>
    </location>
</feature>
<feature type="transmembrane region" description="Helical" evidence="7">
    <location>
        <begin position="269"/>
        <end position="288"/>
    </location>
</feature>
<comment type="caution">
    <text evidence="9">The sequence shown here is derived from an EMBL/GenBank/DDBJ whole genome shotgun (WGS) entry which is preliminary data.</text>
</comment>
<feature type="domain" description="Acyltransferase 3" evidence="8">
    <location>
        <begin position="14"/>
        <end position="319"/>
    </location>
</feature>
<feature type="transmembrane region" description="Helical" evidence="7">
    <location>
        <begin position="52"/>
        <end position="70"/>
    </location>
</feature>
<evidence type="ECO:0000256" key="2">
    <source>
        <dbReference type="ARBA" id="ARBA00007400"/>
    </source>
</evidence>
<comment type="similarity">
    <text evidence="2">Belongs to the acyltransferase 3 family.</text>
</comment>
<dbReference type="Pfam" id="PF01757">
    <property type="entry name" value="Acyl_transf_3"/>
    <property type="match status" value="1"/>
</dbReference>
<evidence type="ECO:0000313" key="10">
    <source>
        <dbReference type="Proteomes" id="UP000462363"/>
    </source>
</evidence>
<feature type="transmembrane region" description="Helical" evidence="7">
    <location>
        <begin position="189"/>
        <end position="207"/>
    </location>
</feature>
<dbReference type="PANTHER" id="PTHR40074:SF2">
    <property type="entry name" value="O-ACETYLTRANSFERASE WECH"/>
    <property type="match status" value="1"/>
</dbReference>
<keyword evidence="6 7" id="KW-0472">Membrane</keyword>
<comment type="subcellular location">
    <subcellularLocation>
        <location evidence="1">Cell membrane</location>
        <topology evidence="1">Multi-pass membrane protein</topology>
    </subcellularLocation>
</comment>
<keyword evidence="4 7" id="KW-0812">Transmembrane</keyword>
<protein>
    <submittedName>
        <fullName evidence="9">Acyltransferase</fullName>
    </submittedName>
</protein>
<gene>
    <name evidence="9" type="ORF">FYJ37_02775</name>
</gene>
<sequence>MEQEFSNRIKYYNFILCILVILIHAENSGIFLEHVEMLNTIEYIVVEKFARLAIAGFFLCSGYLFYRNFTMDKLGAKWKSRFFSTVIPFGVWNLLYFLLHYVLTKVPVLSGIFGNKAIPFNLREILEALLFYKYNPVFWFLQFLIVFIYICPLIYLIIRNRWTGLAGIIILYFAASSQCLDAYNGTASAMANWLFIYMAGAYIGRHWRQTIEEGLHQKAIAAVLCICAVLSFIMLQQHPSLYWTLLYYLSGAMLIWYLLCLIRLPQARGWMGNTFYIYAVHFMIIQFGNKVVHKMTGDSMYIGMILFVALPVVVVIFCYYTSRFMARYTPEIWKILSGNR</sequence>
<evidence type="ECO:0000256" key="4">
    <source>
        <dbReference type="ARBA" id="ARBA00022692"/>
    </source>
</evidence>
<dbReference type="RefSeq" id="WP_154322802.1">
    <property type="nucleotide sequence ID" value="NZ_CP045695.1"/>
</dbReference>
<feature type="transmembrane region" description="Helical" evidence="7">
    <location>
        <begin position="219"/>
        <end position="235"/>
    </location>
</feature>
<keyword evidence="9" id="KW-0808">Transferase</keyword>
<proteinExistence type="inferred from homology"/>
<feature type="transmembrane region" description="Helical" evidence="7">
    <location>
        <begin position="137"/>
        <end position="158"/>
    </location>
</feature>
<dbReference type="GO" id="GO:0005886">
    <property type="term" value="C:plasma membrane"/>
    <property type="evidence" value="ECO:0007669"/>
    <property type="project" value="UniProtKB-SubCell"/>
</dbReference>
<feature type="transmembrane region" description="Helical" evidence="7">
    <location>
        <begin position="241"/>
        <end position="262"/>
    </location>
</feature>
<dbReference type="Proteomes" id="UP000462363">
    <property type="component" value="Unassembled WGS sequence"/>
</dbReference>
<evidence type="ECO:0000313" key="9">
    <source>
        <dbReference type="EMBL" id="MSS39308.1"/>
    </source>
</evidence>
<dbReference type="EMBL" id="VUMB01000004">
    <property type="protein sequence ID" value="MSS39308.1"/>
    <property type="molecule type" value="Genomic_DNA"/>
</dbReference>
<evidence type="ECO:0000256" key="3">
    <source>
        <dbReference type="ARBA" id="ARBA00022475"/>
    </source>
</evidence>
<evidence type="ECO:0000259" key="8">
    <source>
        <dbReference type="Pfam" id="PF01757"/>
    </source>
</evidence>
<feature type="transmembrane region" description="Helical" evidence="7">
    <location>
        <begin position="12"/>
        <end position="32"/>
    </location>
</feature>
<dbReference type="GO" id="GO:0009246">
    <property type="term" value="P:enterobacterial common antigen biosynthetic process"/>
    <property type="evidence" value="ECO:0007669"/>
    <property type="project" value="TreeGrafter"/>
</dbReference>
<reference evidence="9 10" key="1">
    <citation type="submission" date="2019-08" db="EMBL/GenBank/DDBJ databases">
        <title>In-depth cultivation of the pig gut microbiome towards novel bacterial diversity and tailored functional studies.</title>
        <authorList>
            <person name="Wylensek D."/>
            <person name="Hitch T.C.A."/>
            <person name="Clavel T."/>
        </authorList>
    </citation>
    <scope>NUCLEOTIDE SEQUENCE [LARGE SCALE GENOMIC DNA]</scope>
    <source>
        <strain evidence="9 10">BL-389-WT-3D</strain>
    </source>
</reference>
<evidence type="ECO:0000256" key="5">
    <source>
        <dbReference type="ARBA" id="ARBA00022989"/>
    </source>
</evidence>
<evidence type="ECO:0000256" key="6">
    <source>
        <dbReference type="ARBA" id="ARBA00023136"/>
    </source>
</evidence>
<accession>A0A844F1M6</accession>
<keyword evidence="3" id="KW-1003">Cell membrane</keyword>
<feature type="transmembrane region" description="Helical" evidence="7">
    <location>
        <begin position="82"/>
        <end position="103"/>
    </location>
</feature>
<keyword evidence="9" id="KW-0012">Acyltransferase</keyword>
<keyword evidence="5 7" id="KW-1133">Transmembrane helix</keyword>
<dbReference type="PANTHER" id="PTHR40074">
    <property type="entry name" value="O-ACETYLTRANSFERASE WECH"/>
    <property type="match status" value="1"/>
</dbReference>
<feature type="transmembrane region" description="Helical" evidence="7">
    <location>
        <begin position="300"/>
        <end position="320"/>
    </location>
</feature>
<name>A0A844F1M6_CLOSV</name>
<evidence type="ECO:0000256" key="1">
    <source>
        <dbReference type="ARBA" id="ARBA00004651"/>
    </source>
</evidence>